<dbReference type="eggNOG" id="COG0664">
    <property type="taxonomic scope" value="Bacteria"/>
</dbReference>
<dbReference type="KEGG" id="mtt:Ftrac_2031"/>
<dbReference type="RefSeq" id="WP_013454159.1">
    <property type="nucleotide sequence ID" value="NC_014759.1"/>
</dbReference>
<dbReference type="EMBL" id="CP002349">
    <property type="protein sequence ID" value="ADR22016.1"/>
    <property type="molecule type" value="Genomic_DNA"/>
</dbReference>
<organism evidence="2 3">
    <name type="scientific">Marivirga tractuosa (strain ATCC 23168 / DSM 4126 / NBRC 15989 / NCIMB 1408 / VKM B-1430 / H-43)</name>
    <name type="common">Microscilla tractuosa</name>
    <name type="synonym">Flexibacter tractuosus</name>
    <dbReference type="NCBI Taxonomy" id="643867"/>
    <lineage>
        <taxon>Bacteria</taxon>
        <taxon>Pseudomonadati</taxon>
        <taxon>Bacteroidota</taxon>
        <taxon>Cytophagia</taxon>
        <taxon>Cytophagales</taxon>
        <taxon>Marivirgaceae</taxon>
        <taxon>Marivirga</taxon>
    </lineage>
</organism>
<dbReference type="AlphaFoldDB" id="E4TTW1"/>
<proteinExistence type="predicted"/>
<evidence type="ECO:0000313" key="3">
    <source>
        <dbReference type="Proteomes" id="UP000008720"/>
    </source>
</evidence>
<evidence type="ECO:0000313" key="2">
    <source>
        <dbReference type="EMBL" id="ADR22016.1"/>
    </source>
</evidence>
<sequence>MSQVLHKYLSKFNVLSQEELDYSISLFELDRLKKGDFFVAEQSICNQIGFVIKGAVRNFAIQPDGEENTTCFKFEDQFITSYESFSQKKPSKISIQAIEDCELQVINYKQFHQLLKKNPAWQSILAWVMEQEYLEKEQHLRTLNNKSAKEKYLHTLTHSPEIIKRVQIGYIASYLGVTHRTLSRVRKDTIYTTS</sequence>
<dbReference type="HOGENOM" id="CLU_075053_9_2_10"/>
<accession>E4TTW1</accession>
<dbReference type="InterPro" id="IPR000595">
    <property type="entry name" value="cNMP-bd_dom"/>
</dbReference>
<dbReference type="PROSITE" id="PS50042">
    <property type="entry name" value="CNMP_BINDING_3"/>
    <property type="match status" value="1"/>
</dbReference>
<dbReference type="Gene3D" id="2.60.120.10">
    <property type="entry name" value="Jelly Rolls"/>
    <property type="match status" value="1"/>
</dbReference>
<dbReference type="Pfam" id="PF00027">
    <property type="entry name" value="cNMP_binding"/>
    <property type="match status" value="1"/>
</dbReference>
<name>E4TTW1_MARTH</name>
<dbReference type="CDD" id="cd00038">
    <property type="entry name" value="CAP_ED"/>
    <property type="match status" value="1"/>
</dbReference>
<dbReference type="InterPro" id="IPR014710">
    <property type="entry name" value="RmlC-like_jellyroll"/>
</dbReference>
<dbReference type="OrthoDB" id="758145at2"/>
<protein>
    <submittedName>
        <fullName evidence="2">Transcriptional regulator, Crp/Fnr family</fullName>
    </submittedName>
</protein>
<keyword evidence="3" id="KW-1185">Reference proteome</keyword>
<dbReference type="InterPro" id="IPR018490">
    <property type="entry name" value="cNMP-bd_dom_sf"/>
</dbReference>
<dbReference type="STRING" id="643867.Ftrac_2031"/>
<feature type="domain" description="Cyclic nucleotide-binding" evidence="1">
    <location>
        <begin position="11"/>
        <end position="115"/>
    </location>
</feature>
<dbReference type="Proteomes" id="UP000008720">
    <property type="component" value="Chromosome"/>
</dbReference>
<dbReference type="SUPFAM" id="SSF51206">
    <property type="entry name" value="cAMP-binding domain-like"/>
    <property type="match status" value="1"/>
</dbReference>
<gene>
    <name evidence="2" type="ordered locus">Ftrac_2031</name>
</gene>
<reference evidence="2 3" key="1">
    <citation type="journal article" date="2011" name="Stand. Genomic Sci.">
        <title>Complete genome sequence of Marivirga tractuosa type strain (H-43).</title>
        <authorList>
            <person name="Pagani I."/>
            <person name="Chertkov O."/>
            <person name="Lapidus A."/>
            <person name="Lucas S."/>
            <person name="Del Rio T.G."/>
            <person name="Tice H."/>
            <person name="Copeland A."/>
            <person name="Cheng J.F."/>
            <person name="Nolan M."/>
            <person name="Saunders E."/>
            <person name="Pitluck S."/>
            <person name="Held B."/>
            <person name="Goodwin L."/>
            <person name="Liolios K."/>
            <person name="Ovchinikova G."/>
            <person name="Ivanova N."/>
            <person name="Mavromatis K."/>
            <person name="Pati A."/>
            <person name="Chen A."/>
            <person name="Palaniappan K."/>
            <person name="Land M."/>
            <person name="Hauser L."/>
            <person name="Jeffries C.D."/>
            <person name="Detter J.C."/>
            <person name="Han C."/>
            <person name="Tapia R."/>
            <person name="Ngatchou-Djao O.D."/>
            <person name="Rohde M."/>
            <person name="Goker M."/>
            <person name="Spring S."/>
            <person name="Sikorski J."/>
            <person name="Woyke T."/>
            <person name="Bristow J."/>
            <person name="Eisen J.A."/>
            <person name="Markowitz V."/>
            <person name="Hugenholtz P."/>
            <person name="Klenk H.P."/>
            <person name="Kyrpides N.C."/>
        </authorList>
    </citation>
    <scope>NUCLEOTIDE SEQUENCE [LARGE SCALE GENOMIC DNA]</scope>
    <source>
        <strain evidence="3">ATCC 23168 / DSM 4126 / NBRC 15989 / NCIMB 1408 / VKM B-1430 / H-43</strain>
    </source>
</reference>
<evidence type="ECO:0000259" key="1">
    <source>
        <dbReference type="PROSITE" id="PS50042"/>
    </source>
</evidence>